<keyword evidence="1" id="KW-0812">Transmembrane</keyword>
<dbReference type="SUPFAM" id="SSF56601">
    <property type="entry name" value="beta-lactamase/transpeptidase-like"/>
    <property type="match status" value="1"/>
</dbReference>
<dbReference type="GO" id="GO:0016787">
    <property type="term" value="F:hydrolase activity"/>
    <property type="evidence" value="ECO:0007669"/>
    <property type="project" value="UniProtKB-KW"/>
</dbReference>
<dbReference type="InterPro" id="IPR001466">
    <property type="entry name" value="Beta-lactam-related"/>
</dbReference>
<dbReference type="EMBL" id="JACRYL010000007">
    <property type="protein sequence ID" value="MBC6110617.1"/>
    <property type="molecule type" value="Genomic_DNA"/>
</dbReference>
<evidence type="ECO:0000259" key="2">
    <source>
        <dbReference type="Pfam" id="PF00144"/>
    </source>
</evidence>
<evidence type="ECO:0000313" key="4">
    <source>
        <dbReference type="Proteomes" id="UP000652755"/>
    </source>
</evidence>
<evidence type="ECO:0000256" key="1">
    <source>
        <dbReference type="SAM" id="Phobius"/>
    </source>
</evidence>
<gene>
    <name evidence="3" type="ORF">H7U22_09280</name>
</gene>
<keyword evidence="3" id="KW-0378">Hydrolase</keyword>
<reference evidence="3 4" key="1">
    <citation type="submission" date="2020-08" db="EMBL/GenBank/DDBJ databases">
        <authorList>
            <person name="Sun Q."/>
            <person name="Inoue M."/>
        </authorList>
    </citation>
    <scope>NUCLEOTIDE SEQUENCE [LARGE SCALE GENOMIC DNA]</scope>
    <source>
        <strain evidence="3 4">CCM 8938</strain>
    </source>
</reference>
<evidence type="ECO:0000313" key="3">
    <source>
        <dbReference type="EMBL" id="MBC6110617.1"/>
    </source>
</evidence>
<feature type="domain" description="Beta-lactamase-related" evidence="2">
    <location>
        <begin position="96"/>
        <end position="370"/>
    </location>
</feature>
<dbReference type="Gene3D" id="3.40.710.10">
    <property type="entry name" value="DD-peptidase/beta-lactamase superfamily"/>
    <property type="match status" value="1"/>
</dbReference>
<dbReference type="InterPro" id="IPR050789">
    <property type="entry name" value="Diverse_Enzym_Activities"/>
</dbReference>
<dbReference type="InterPro" id="IPR012338">
    <property type="entry name" value="Beta-lactam/transpept-like"/>
</dbReference>
<dbReference type="Pfam" id="PF00144">
    <property type="entry name" value="Beta-lactamase"/>
    <property type="match status" value="1"/>
</dbReference>
<dbReference type="PANTHER" id="PTHR43283:SF7">
    <property type="entry name" value="BETA-LACTAMASE-RELATED DOMAIN-CONTAINING PROTEIN"/>
    <property type="match status" value="1"/>
</dbReference>
<keyword evidence="4" id="KW-1185">Reference proteome</keyword>
<dbReference type="Proteomes" id="UP000652755">
    <property type="component" value="Unassembled WGS sequence"/>
</dbReference>
<dbReference type="PANTHER" id="PTHR43283">
    <property type="entry name" value="BETA-LACTAMASE-RELATED"/>
    <property type="match status" value="1"/>
</dbReference>
<keyword evidence="1" id="KW-1133">Transmembrane helix</keyword>
<organism evidence="3 4">
    <name type="scientific">Pedobacter fastidiosus</name>
    <dbReference type="NCBI Taxonomy" id="2765361"/>
    <lineage>
        <taxon>Bacteria</taxon>
        <taxon>Pseudomonadati</taxon>
        <taxon>Bacteroidota</taxon>
        <taxon>Sphingobacteriia</taxon>
        <taxon>Sphingobacteriales</taxon>
        <taxon>Sphingobacteriaceae</taxon>
        <taxon>Pedobacter</taxon>
    </lineage>
</organism>
<dbReference type="RefSeq" id="WP_187071090.1">
    <property type="nucleotide sequence ID" value="NZ_JACRYL010000007.1"/>
</dbReference>
<comment type="caution">
    <text evidence="3">The sequence shown here is derived from an EMBL/GenBank/DDBJ whole genome shotgun (WGS) entry which is preliminary data.</text>
</comment>
<accession>A0ABR7KS77</accession>
<feature type="transmembrane region" description="Helical" evidence="1">
    <location>
        <begin position="7"/>
        <end position="28"/>
    </location>
</feature>
<sequence length="433" mass="49844">MKIFKKIIFYFFLLIILTFGGLFIWQPYLMRVLYYRQPDSVTYKAFPQDVSHKSNSIFHFIRSPKLRNDIDTLHVLDGNNQSIPFKDYFKNGKLNAFLVIRNDSILYEKYSSGYSDSTLTTIFSGAKSLVSIMLGEALADGSIKNLNDQVTQYIPELKFNPAFNNITLKNLLDMKSGLEFQDALGGVVQAFFSDEAKYYYTHDMKTELMKVKLVNKPGTVWKYKSIDPILLGWVMEKATGKSVAQYFEEKIWRNIGTEYNSTWGLDHPNGLANTASRFQVTAIDFAKIGRLYLNKGKYNNKQIVSESWVNQSINIGTEKPASSKGWQKSAHHYLWWIPQEGENGDYAAEGMLGQRLYIDPKTNTIIVQFADHGAGNYPYRKISRYLAGLPFIYPAKINHRAHWVFTEKKESCFFSFVLFLCELCGKKLKLIEK</sequence>
<protein>
    <submittedName>
        <fullName evidence="3">Serine hydrolase</fullName>
    </submittedName>
</protein>
<name>A0ABR7KS77_9SPHI</name>
<proteinExistence type="predicted"/>
<keyword evidence="1" id="KW-0472">Membrane</keyword>